<dbReference type="OrthoDB" id="288726at2759"/>
<evidence type="ECO:0000313" key="2">
    <source>
        <dbReference type="Proteomes" id="UP000663852"/>
    </source>
</evidence>
<proteinExistence type="predicted"/>
<dbReference type="AlphaFoldDB" id="A0A815THX7"/>
<evidence type="ECO:0000313" key="1">
    <source>
        <dbReference type="EMBL" id="CAF1505451.1"/>
    </source>
</evidence>
<reference evidence="1" key="1">
    <citation type="submission" date="2021-02" db="EMBL/GenBank/DDBJ databases">
        <authorList>
            <person name="Nowell W R."/>
        </authorList>
    </citation>
    <scope>NUCLEOTIDE SEQUENCE</scope>
</reference>
<dbReference type="Proteomes" id="UP000663852">
    <property type="component" value="Unassembled WGS sequence"/>
</dbReference>
<accession>A0A815THX7</accession>
<gene>
    <name evidence="1" type="ORF">EDS130_LOCUS42899</name>
</gene>
<sequence length="114" mass="13206">MISNDIRLGDIITEDDNGDRILIGFPYDEGIRRNNGRIGFKLDPNVFRQSLKRTGTVVNAEYEDLDIRKYPDGNTTLSGSPFRQLIEDQRFHQNLSNRFIEFASRKDLNVLLNM</sequence>
<dbReference type="SUPFAM" id="SSF52768">
    <property type="entry name" value="Arginase/deacetylase"/>
    <property type="match status" value="1"/>
</dbReference>
<protein>
    <submittedName>
        <fullName evidence="1">Uncharacterized protein</fullName>
    </submittedName>
</protein>
<name>A0A815THX7_ADIRI</name>
<comment type="caution">
    <text evidence="1">The sequence shown here is derived from an EMBL/GenBank/DDBJ whole genome shotgun (WGS) entry which is preliminary data.</text>
</comment>
<dbReference type="InterPro" id="IPR023696">
    <property type="entry name" value="Ureohydrolase_dom_sf"/>
</dbReference>
<organism evidence="1 2">
    <name type="scientific">Adineta ricciae</name>
    <name type="common">Rotifer</name>
    <dbReference type="NCBI Taxonomy" id="249248"/>
    <lineage>
        <taxon>Eukaryota</taxon>
        <taxon>Metazoa</taxon>
        <taxon>Spiralia</taxon>
        <taxon>Gnathifera</taxon>
        <taxon>Rotifera</taxon>
        <taxon>Eurotatoria</taxon>
        <taxon>Bdelloidea</taxon>
        <taxon>Adinetida</taxon>
        <taxon>Adinetidae</taxon>
        <taxon>Adineta</taxon>
    </lineage>
</organism>
<dbReference type="EMBL" id="CAJNOJ010000660">
    <property type="protein sequence ID" value="CAF1505451.1"/>
    <property type="molecule type" value="Genomic_DNA"/>
</dbReference>
<dbReference type="Gene3D" id="3.40.800.10">
    <property type="entry name" value="Ureohydrolase domain"/>
    <property type="match status" value="1"/>
</dbReference>